<dbReference type="PANTHER" id="PTHR47634">
    <property type="entry name" value="PROTEIN KINASE DOMAIN-CONTAINING PROTEIN-RELATED"/>
    <property type="match status" value="1"/>
</dbReference>
<proteinExistence type="predicted"/>
<keyword evidence="6" id="KW-0067">ATP-binding</keyword>
<evidence type="ECO:0000259" key="9">
    <source>
        <dbReference type="PROSITE" id="PS50011"/>
    </source>
</evidence>
<evidence type="ECO:0000256" key="4">
    <source>
        <dbReference type="ARBA" id="ARBA00022741"/>
    </source>
</evidence>
<name>A0A3M7I356_HORWE</name>
<gene>
    <name evidence="10" type="ORF">D0859_16230</name>
</gene>
<evidence type="ECO:0000256" key="8">
    <source>
        <dbReference type="ARBA" id="ARBA00048679"/>
    </source>
</evidence>
<keyword evidence="4" id="KW-0547">Nucleotide-binding</keyword>
<dbReference type="GO" id="GO:0005524">
    <property type="term" value="F:ATP binding"/>
    <property type="evidence" value="ECO:0007669"/>
    <property type="project" value="UniProtKB-KW"/>
</dbReference>
<comment type="catalytic activity">
    <reaction evidence="7">
        <text>L-threonyl-[protein] + ATP = O-phospho-L-threonyl-[protein] + ADP + H(+)</text>
        <dbReference type="Rhea" id="RHEA:46608"/>
        <dbReference type="Rhea" id="RHEA-COMP:11060"/>
        <dbReference type="Rhea" id="RHEA-COMP:11605"/>
        <dbReference type="ChEBI" id="CHEBI:15378"/>
        <dbReference type="ChEBI" id="CHEBI:30013"/>
        <dbReference type="ChEBI" id="CHEBI:30616"/>
        <dbReference type="ChEBI" id="CHEBI:61977"/>
        <dbReference type="ChEBI" id="CHEBI:456216"/>
        <dbReference type="EC" id="2.7.11.1"/>
    </reaction>
</comment>
<evidence type="ECO:0000256" key="2">
    <source>
        <dbReference type="ARBA" id="ARBA00022527"/>
    </source>
</evidence>
<dbReference type="VEuPathDB" id="FungiDB:BTJ68_12265"/>
<protein>
    <recommendedName>
        <fullName evidence="1">non-specific serine/threonine protein kinase</fullName>
        <ecNumber evidence="1">2.7.11.1</ecNumber>
    </recommendedName>
</protein>
<dbReference type="EC" id="2.7.11.1" evidence="1"/>
<dbReference type="PROSITE" id="PS50011">
    <property type="entry name" value="PROTEIN_KINASE_DOM"/>
    <property type="match status" value="1"/>
</dbReference>
<keyword evidence="3" id="KW-0808">Transferase</keyword>
<dbReference type="Gene3D" id="1.10.510.10">
    <property type="entry name" value="Transferase(Phosphotransferase) domain 1"/>
    <property type="match status" value="1"/>
</dbReference>
<dbReference type="GO" id="GO:0005737">
    <property type="term" value="C:cytoplasm"/>
    <property type="evidence" value="ECO:0007669"/>
    <property type="project" value="TreeGrafter"/>
</dbReference>
<dbReference type="Proteomes" id="UP000281677">
    <property type="component" value="Unassembled WGS sequence"/>
</dbReference>
<comment type="catalytic activity">
    <reaction evidence="8">
        <text>L-seryl-[protein] + ATP = O-phospho-L-seryl-[protein] + ADP + H(+)</text>
        <dbReference type="Rhea" id="RHEA:17989"/>
        <dbReference type="Rhea" id="RHEA-COMP:9863"/>
        <dbReference type="Rhea" id="RHEA-COMP:11604"/>
        <dbReference type="ChEBI" id="CHEBI:15378"/>
        <dbReference type="ChEBI" id="CHEBI:29999"/>
        <dbReference type="ChEBI" id="CHEBI:30616"/>
        <dbReference type="ChEBI" id="CHEBI:83421"/>
        <dbReference type="ChEBI" id="CHEBI:456216"/>
        <dbReference type="EC" id="2.7.11.1"/>
    </reaction>
</comment>
<organism evidence="10 11">
    <name type="scientific">Hortaea werneckii</name>
    <name type="common">Black yeast</name>
    <name type="synonym">Cladosporium werneckii</name>
    <dbReference type="NCBI Taxonomy" id="91943"/>
    <lineage>
        <taxon>Eukaryota</taxon>
        <taxon>Fungi</taxon>
        <taxon>Dikarya</taxon>
        <taxon>Ascomycota</taxon>
        <taxon>Pezizomycotina</taxon>
        <taxon>Dothideomycetes</taxon>
        <taxon>Dothideomycetidae</taxon>
        <taxon>Mycosphaerellales</taxon>
        <taxon>Teratosphaeriaceae</taxon>
        <taxon>Hortaea</taxon>
    </lineage>
</organism>
<dbReference type="InterPro" id="IPR051334">
    <property type="entry name" value="SRPK"/>
</dbReference>
<reference evidence="10 11" key="1">
    <citation type="journal article" date="2018" name="BMC Genomics">
        <title>Genomic evidence for intraspecific hybridization in a clonal and extremely halotolerant yeast.</title>
        <authorList>
            <person name="Gostincar C."/>
            <person name="Stajich J.E."/>
            <person name="Zupancic J."/>
            <person name="Zalar P."/>
            <person name="Gunde-Cimerman N."/>
        </authorList>
    </citation>
    <scope>NUCLEOTIDE SEQUENCE [LARGE SCALE GENOMIC DNA]</scope>
    <source>
        <strain evidence="10 11">EXF-120</strain>
    </source>
</reference>
<evidence type="ECO:0000256" key="1">
    <source>
        <dbReference type="ARBA" id="ARBA00012513"/>
    </source>
</evidence>
<dbReference type="GO" id="GO:0050684">
    <property type="term" value="P:regulation of mRNA processing"/>
    <property type="evidence" value="ECO:0007669"/>
    <property type="project" value="TreeGrafter"/>
</dbReference>
<dbReference type="OrthoDB" id="5979581at2759"/>
<evidence type="ECO:0000256" key="3">
    <source>
        <dbReference type="ARBA" id="ARBA00022679"/>
    </source>
</evidence>
<dbReference type="InterPro" id="IPR011009">
    <property type="entry name" value="Kinase-like_dom_sf"/>
</dbReference>
<evidence type="ECO:0000256" key="6">
    <source>
        <dbReference type="ARBA" id="ARBA00022840"/>
    </source>
</evidence>
<evidence type="ECO:0000313" key="10">
    <source>
        <dbReference type="EMBL" id="RMZ19775.1"/>
    </source>
</evidence>
<dbReference type="AlphaFoldDB" id="A0A3M7I356"/>
<dbReference type="PANTHER" id="PTHR47634:SF9">
    <property type="entry name" value="PROTEIN KINASE DOMAIN-CONTAINING PROTEIN-RELATED"/>
    <property type="match status" value="1"/>
</dbReference>
<keyword evidence="5" id="KW-0418">Kinase</keyword>
<dbReference type="InterPro" id="IPR000719">
    <property type="entry name" value="Prot_kinase_dom"/>
</dbReference>
<dbReference type="GO" id="GO:0000245">
    <property type="term" value="P:spliceosomal complex assembly"/>
    <property type="evidence" value="ECO:0007669"/>
    <property type="project" value="TreeGrafter"/>
</dbReference>
<keyword evidence="2" id="KW-0723">Serine/threonine-protein kinase</keyword>
<sequence length="224" mass="25234">MTSLINYVPFSTTAVMIRPRRHICKILTPLHASQPRFRSTKAARINVTQPFEEELLPWYHADQFYPVHIGQTFISRYKAVGKLGYGAYSTVWLCRDLKASDFVSVKVGTSHGAGPMRQDRELKFYEHVASLGSQHPGGTYIRGLLETFEISGPTGKHLCLVQPSMHMTVAELQRQNPSRRLDKELLNWTLFDLLSALSFLHDEAKVVHAGKFPKPASAVIETQG</sequence>
<dbReference type="GO" id="GO:0005634">
    <property type="term" value="C:nucleus"/>
    <property type="evidence" value="ECO:0007669"/>
    <property type="project" value="TreeGrafter"/>
</dbReference>
<accession>A0A3M7I356</accession>
<comment type="caution">
    <text evidence="10">The sequence shown here is derived from an EMBL/GenBank/DDBJ whole genome shotgun (WGS) entry which is preliminary data.</text>
</comment>
<feature type="domain" description="Protein kinase" evidence="9">
    <location>
        <begin position="77"/>
        <end position="224"/>
    </location>
</feature>
<dbReference type="SUPFAM" id="SSF56112">
    <property type="entry name" value="Protein kinase-like (PK-like)"/>
    <property type="match status" value="1"/>
</dbReference>
<dbReference type="GO" id="GO:0004674">
    <property type="term" value="F:protein serine/threonine kinase activity"/>
    <property type="evidence" value="ECO:0007669"/>
    <property type="project" value="UniProtKB-KW"/>
</dbReference>
<dbReference type="EMBL" id="QWIT01000934">
    <property type="protein sequence ID" value="RMZ19775.1"/>
    <property type="molecule type" value="Genomic_DNA"/>
</dbReference>
<evidence type="ECO:0000256" key="7">
    <source>
        <dbReference type="ARBA" id="ARBA00047899"/>
    </source>
</evidence>
<evidence type="ECO:0000256" key="5">
    <source>
        <dbReference type="ARBA" id="ARBA00022777"/>
    </source>
</evidence>
<dbReference type="Gene3D" id="3.30.200.20">
    <property type="entry name" value="Phosphorylase Kinase, domain 1"/>
    <property type="match status" value="1"/>
</dbReference>
<evidence type="ECO:0000313" key="11">
    <source>
        <dbReference type="Proteomes" id="UP000281677"/>
    </source>
</evidence>